<dbReference type="AlphaFoldDB" id="A0AAJ6GVT0"/>
<evidence type="ECO:0000313" key="2">
    <source>
        <dbReference type="Proteomes" id="UP001228059"/>
    </source>
</evidence>
<dbReference type="Pfam" id="PF10947">
    <property type="entry name" value="DUF2628"/>
    <property type="match status" value="1"/>
</dbReference>
<dbReference type="EMBL" id="CP127225">
    <property type="protein sequence ID" value="WIX05562.1"/>
    <property type="molecule type" value="Genomic_DNA"/>
</dbReference>
<proteinExistence type="predicted"/>
<dbReference type="RefSeq" id="WP_131084940.1">
    <property type="nucleotide sequence ID" value="NZ_CP127225.1"/>
</dbReference>
<name>A0AAJ6GVT0_9XANT</name>
<accession>A0AAJ6GVT0</accession>
<dbReference type="InterPro" id="IPR024399">
    <property type="entry name" value="DUF2628"/>
</dbReference>
<organism evidence="1 2">
    <name type="scientific">Xanthomonas oryzae pv. leersiae</name>
    <dbReference type="NCBI Taxonomy" id="3112258"/>
    <lineage>
        <taxon>Bacteria</taxon>
        <taxon>Pseudomonadati</taxon>
        <taxon>Pseudomonadota</taxon>
        <taxon>Gammaproteobacteria</taxon>
        <taxon>Lysobacterales</taxon>
        <taxon>Lysobacteraceae</taxon>
        <taxon>Xanthomonas</taxon>
    </lineage>
</organism>
<sequence>MREDRIDRLTVSDQWKQRFKAITKAGGTPLPDFRSLPLAEGRGITFNWLAFLLAPFYFAAKELWRQAIV</sequence>
<gene>
    <name evidence="1" type="ORF">QN060_15210</name>
</gene>
<dbReference type="Proteomes" id="UP001228059">
    <property type="component" value="Chromosome"/>
</dbReference>
<reference evidence="1 2" key="1">
    <citation type="submission" date="2023-05" db="EMBL/GenBank/DDBJ databases">
        <title>Complete Genome Resource of Xanthomonas oryzae pv. leersiae Strain YNJC Isolated From Plateau Japonica Rice in Southwest China.</title>
        <authorList>
            <person name="Aa X."/>
            <person name="Mei L."/>
            <person name="Liu P."/>
            <person name="Yang Y."/>
            <person name="Tang C."/>
            <person name="Zhang F."/>
            <person name="Dong C."/>
            <person name="Wang B."/>
            <person name="Chen X."/>
            <person name="Dai L."/>
        </authorList>
    </citation>
    <scope>NUCLEOTIDE SEQUENCE [LARGE SCALE GENOMIC DNA]</scope>
    <source>
        <strain evidence="1 2">YNJC</strain>
    </source>
</reference>
<protein>
    <submittedName>
        <fullName evidence="1">DUF2628 domain-containing protein</fullName>
    </submittedName>
</protein>
<evidence type="ECO:0000313" key="1">
    <source>
        <dbReference type="EMBL" id="WIX05562.1"/>
    </source>
</evidence>